<organism evidence="2 3">
    <name type="scientific">Sphingomonas rubra</name>
    <dbReference type="NCBI Taxonomy" id="634430"/>
    <lineage>
        <taxon>Bacteria</taxon>
        <taxon>Pseudomonadati</taxon>
        <taxon>Pseudomonadota</taxon>
        <taxon>Alphaproteobacteria</taxon>
        <taxon>Sphingomonadales</taxon>
        <taxon>Sphingomonadaceae</taxon>
        <taxon>Sphingomonas</taxon>
    </lineage>
</organism>
<name>A0A1I5Q232_9SPHN</name>
<gene>
    <name evidence="2" type="ORF">SAMN04488241_101393</name>
</gene>
<evidence type="ECO:0000259" key="1">
    <source>
        <dbReference type="Pfam" id="PF13699"/>
    </source>
</evidence>
<reference evidence="2 3" key="1">
    <citation type="submission" date="2016-10" db="EMBL/GenBank/DDBJ databases">
        <authorList>
            <person name="de Groot N.N."/>
        </authorList>
    </citation>
    <scope>NUCLEOTIDE SEQUENCE [LARGE SCALE GENOMIC DNA]</scope>
    <source>
        <strain evidence="2 3">CGMCC 1.9113</strain>
    </source>
</reference>
<dbReference type="STRING" id="634430.SAMN04488241_101393"/>
<dbReference type="Pfam" id="PF13699">
    <property type="entry name" value="eCIS_core"/>
    <property type="match status" value="1"/>
</dbReference>
<dbReference type="InterPro" id="IPR025295">
    <property type="entry name" value="eCIS_core_dom"/>
</dbReference>
<dbReference type="AlphaFoldDB" id="A0A1I5Q232"/>
<protein>
    <recommendedName>
        <fullName evidence="1">eCIS core domain-containing protein</fullName>
    </recommendedName>
</protein>
<dbReference type="OrthoDB" id="7597153at2"/>
<keyword evidence="3" id="KW-1185">Reference proteome</keyword>
<evidence type="ECO:0000313" key="3">
    <source>
        <dbReference type="Proteomes" id="UP000199586"/>
    </source>
</evidence>
<evidence type="ECO:0000313" key="2">
    <source>
        <dbReference type="EMBL" id="SFP40070.1"/>
    </source>
</evidence>
<accession>A0A1I5Q232</accession>
<dbReference type="Proteomes" id="UP000199586">
    <property type="component" value="Unassembled WGS sequence"/>
</dbReference>
<dbReference type="EMBL" id="FOXP01000001">
    <property type="protein sequence ID" value="SFP40070.1"/>
    <property type="molecule type" value="Genomic_DNA"/>
</dbReference>
<dbReference type="RefSeq" id="WP_093330555.1">
    <property type="nucleotide sequence ID" value="NZ_FOXP01000001.1"/>
</dbReference>
<feature type="domain" description="eCIS core" evidence="1">
    <location>
        <begin position="143"/>
        <end position="176"/>
    </location>
</feature>
<proteinExistence type="predicted"/>
<sequence length="224" mass="24947">MGKGRPRATILVAVALLAAVLFTMFLAPGVRLTGAQNHIPVHLRISGRQFESLLGSSRKGVERIGHAIEDKTSGFGGVALAQAIRFSRRQARTASPQPIPRAIAEALKDYFPSHTLRRVRWTTAGRRISLGTVLAGWYYREGAVTLDEVVVFSNPNTAKDVQLWAHELVHVRQYEEVGIDRFARLYVGSWPVLEQQARDNAAIIAREVWKRTVPSRPRHPGDDI</sequence>